<dbReference type="Proteomes" id="UP001162131">
    <property type="component" value="Unassembled WGS sequence"/>
</dbReference>
<evidence type="ECO:0000313" key="2">
    <source>
        <dbReference type="EMBL" id="CAG9315984.1"/>
    </source>
</evidence>
<reference evidence="2" key="1">
    <citation type="submission" date="2021-09" db="EMBL/GenBank/DDBJ databases">
        <authorList>
            <consortium name="AG Swart"/>
            <person name="Singh M."/>
            <person name="Singh A."/>
            <person name="Seah K."/>
            <person name="Emmerich C."/>
        </authorList>
    </citation>
    <scope>NUCLEOTIDE SEQUENCE</scope>
    <source>
        <strain evidence="2">ATCC30299</strain>
    </source>
</reference>
<protein>
    <submittedName>
        <fullName evidence="2">Uncharacterized protein</fullName>
    </submittedName>
</protein>
<accession>A0AAU9J5N5</accession>
<feature type="region of interest" description="Disordered" evidence="1">
    <location>
        <begin position="131"/>
        <end position="162"/>
    </location>
</feature>
<feature type="region of interest" description="Disordered" evidence="1">
    <location>
        <begin position="77"/>
        <end position="97"/>
    </location>
</feature>
<proteinExistence type="predicted"/>
<evidence type="ECO:0000313" key="3">
    <source>
        <dbReference type="Proteomes" id="UP001162131"/>
    </source>
</evidence>
<feature type="compositionally biased region" description="Polar residues" evidence="1">
    <location>
        <begin position="325"/>
        <end position="336"/>
    </location>
</feature>
<evidence type="ECO:0000256" key="1">
    <source>
        <dbReference type="SAM" id="MobiDB-lite"/>
    </source>
</evidence>
<feature type="region of interest" description="Disordered" evidence="1">
    <location>
        <begin position="325"/>
        <end position="353"/>
    </location>
</feature>
<sequence>MEEKEATISFTPKKAITTKHNRHFSYTPSVSCSVKVPQTHYDYRTVSNNTPTNQNFSDRKQNSLLQNLQKQVNEKLSNANARNHSSEPPTDDSSQEHINVSTQCDDSITNSNACFITRVKLQLYKTNTNISKSSTKSSEKKLPTMKCNLPKSPIENPKPKEKRSKYIKPRVVVELRHLEAMVDAKISQGQKLFIGDRLPPIRIPEEKTSTEFSNENAYKHQRNISTRESVNKSKSVTPSKESRRCQNPIKPARFLSVEEIESQIGNNKEFSFKPHRNISLDMKLLRETDEIITQKKLEMDKIARIYEATLKKSSILKNAKNFEDTWNWSSPESSPTPAKAVSFEQKAESQDYL</sequence>
<dbReference type="AlphaFoldDB" id="A0AAU9J5N5"/>
<dbReference type="EMBL" id="CAJZBQ010000014">
    <property type="protein sequence ID" value="CAG9315984.1"/>
    <property type="molecule type" value="Genomic_DNA"/>
</dbReference>
<keyword evidence="3" id="KW-1185">Reference proteome</keyword>
<organism evidence="2 3">
    <name type="scientific">Blepharisma stoltei</name>
    <dbReference type="NCBI Taxonomy" id="1481888"/>
    <lineage>
        <taxon>Eukaryota</taxon>
        <taxon>Sar</taxon>
        <taxon>Alveolata</taxon>
        <taxon>Ciliophora</taxon>
        <taxon>Postciliodesmatophora</taxon>
        <taxon>Heterotrichea</taxon>
        <taxon>Heterotrichida</taxon>
        <taxon>Blepharismidae</taxon>
        <taxon>Blepharisma</taxon>
    </lineage>
</organism>
<gene>
    <name evidence="2" type="ORF">BSTOLATCC_MIC14725</name>
</gene>
<comment type="caution">
    <text evidence="2">The sequence shown here is derived from an EMBL/GenBank/DDBJ whole genome shotgun (WGS) entry which is preliminary data.</text>
</comment>
<name>A0AAU9J5N5_9CILI</name>